<protein>
    <recommendedName>
        <fullName evidence="1">H-type lectin domain-containing protein</fullName>
    </recommendedName>
</protein>
<accession>A0A8W8LFW2</accession>
<dbReference type="GO" id="GO:0007155">
    <property type="term" value="P:cell adhesion"/>
    <property type="evidence" value="ECO:0007669"/>
    <property type="project" value="InterPro"/>
</dbReference>
<name>A0A8W8LFW2_MAGGI</name>
<proteinExistence type="predicted"/>
<keyword evidence="3" id="KW-1185">Reference proteome</keyword>
<sequence length="157" mass="17357">MSNLENSNNSEMQYCERYDKACCKRNTNASTMMHLNECILFLALLTIVAKCNPKEQEKKLSARVAGSTESISGTVGHAGFQPTAKWPYSQRIDFNSPFDATPTVTYGLYALDSSDEANLRVSTLLSNVSSTGFQLTLRTWSDSKLFEAAVSWMACGK</sequence>
<dbReference type="Gene3D" id="2.60.40.2080">
    <property type="match status" value="1"/>
</dbReference>
<evidence type="ECO:0000259" key="1">
    <source>
        <dbReference type="Pfam" id="PF09458"/>
    </source>
</evidence>
<feature type="domain" description="H-type lectin" evidence="1">
    <location>
        <begin position="89"/>
        <end position="154"/>
    </location>
</feature>
<dbReference type="AlphaFoldDB" id="A0A8W8LFW2"/>
<dbReference type="Pfam" id="PF09458">
    <property type="entry name" value="H_lectin"/>
    <property type="match status" value="1"/>
</dbReference>
<reference evidence="2" key="1">
    <citation type="submission" date="2022-08" db="UniProtKB">
        <authorList>
            <consortium name="EnsemblMetazoa"/>
        </authorList>
    </citation>
    <scope>IDENTIFICATION</scope>
    <source>
        <strain evidence="2">05x7-T-G4-1.051#20</strain>
    </source>
</reference>
<dbReference type="Proteomes" id="UP000005408">
    <property type="component" value="Unassembled WGS sequence"/>
</dbReference>
<organism evidence="2 3">
    <name type="scientific">Magallana gigas</name>
    <name type="common">Pacific oyster</name>
    <name type="synonym">Crassostrea gigas</name>
    <dbReference type="NCBI Taxonomy" id="29159"/>
    <lineage>
        <taxon>Eukaryota</taxon>
        <taxon>Metazoa</taxon>
        <taxon>Spiralia</taxon>
        <taxon>Lophotrochozoa</taxon>
        <taxon>Mollusca</taxon>
        <taxon>Bivalvia</taxon>
        <taxon>Autobranchia</taxon>
        <taxon>Pteriomorphia</taxon>
        <taxon>Ostreida</taxon>
        <taxon>Ostreoidea</taxon>
        <taxon>Ostreidae</taxon>
        <taxon>Magallana</taxon>
    </lineage>
</organism>
<evidence type="ECO:0000313" key="2">
    <source>
        <dbReference type="EnsemblMetazoa" id="G27323.1:cds"/>
    </source>
</evidence>
<dbReference type="InterPro" id="IPR019019">
    <property type="entry name" value="H-type_lectin_domain"/>
</dbReference>
<dbReference type="GO" id="GO:0030246">
    <property type="term" value="F:carbohydrate binding"/>
    <property type="evidence" value="ECO:0007669"/>
    <property type="project" value="InterPro"/>
</dbReference>
<evidence type="ECO:0000313" key="3">
    <source>
        <dbReference type="Proteomes" id="UP000005408"/>
    </source>
</evidence>
<dbReference type="InterPro" id="IPR037221">
    <property type="entry name" value="H-type_lectin_dom_sf"/>
</dbReference>
<dbReference type="SUPFAM" id="SSF141086">
    <property type="entry name" value="Agglutinin HPA-like"/>
    <property type="match status" value="1"/>
</dbReference>
<dbReference type="EnsemblMetazoa" id="G27323.1">
    <property type="protein sequence ID" value="G27323.1:cds"/>
    <property type="gene ID" value="G27323"/>
</dbReference>